<evidence type="ECO:0000313" key="1">
    <source>
        <dbReference type="EMBL" id="CCC92213.1"/>
    </source>
</evidence>
<sequence length="102" mass="11197">MTARNTLTLTASRFFSTRFFFCTFPLFLPLKFTVAVAVEAVDFAFPRLRYLQLPSATAGARSLVDGDEGKSFCGGESEGCLERRGRDVFEGLGAGMRENIGK</sequence>
<dbReference type="EMBL" id="HE575321">
    <property type="protein sequence ID" value="CCC92213.1"/>
    <property type="molecule type" value="Genomic_DNA"/>
</dbReference>
<name>G0US51_TRYCI</name>
<organism evidence="1">
    <name type="scientific">Trypanosoma congolense (strain IL3000)</name>
    <dbReference type="NCBI Taxonomy" id="1068625"/>
    <lineage>
        <taxon>Eukaryota</taxon>
        <taxon>Discoba</taxon>
        <taxon>Euglenozoa</taxon>
        <taxon>Kinetoplastea</taxon>
        <taxon>Metakinetoplastina</taxon>
        <taxon>Trypanosomatida</taxon>
        <taxon>Trypanosomatidae</taxon>
        <taxon>Trypanosoma</taxon>
        <taxon>Nannomonas</taxon>
    </lineage>
</organism>
<dbReference type="AlphaFoldDB" id="G0US51"/>
<proteinExistence type="predicted"/>
<gene>
    <name evidence="1" type="ORF">TCIL3000_8_4340</name>
</gene>
<accession>G0US51</accession>
<reference evidence="1" key="1">
    <citation type="journal article" date="2012" name="Proc. Natl. Acad. Sci. U.S.A.">
        <title>Antigenic diversity is generated by distinct evolutionary mechanisms in African trypanosome species.</title>
        <authorList>
            <person name="Jackson A.P."/>
            <person name="Berry A."/>
            <person name="Aslett M."/>
            <person name="Allison H.C."/>
            <person name="Burton P."/>
            <person name="Vavrova-Anderson J."/>
            <person name="Brown R."/>
            <person name="Browne H."/>
            <person name="Corton N."/>
            <person name="Hauser H."/>
            <person name="Gamble J."/>
            <person name="Gilderthorp R."/>
            <person name="Marcello L."/>
            <person name="McQuillan J."/>
            <person name="Otto T.D."/>
            <person name="Quail M.A."/>
            <person name="Sanders M.J."/>
            <person name="van Tonder A."/>
            <person name="Ginger M.L."/>
            <person name="Field M.C."/>
            <person name="Barry J.D."/>
            <person name="Hertz-Fowler C."/>
            <person name="Berriman M."/>
        </authorList>
    </citation>
    <scope>NUCLEOTIDE SEQUENCE</scope>
    <source>
        <strain evidence="1">IL3000</strain>
    </source>
</reference>
<protein>
    <submittedName>
        <fullName evidence="1">Uncharacterized protein</fullName>
    </submittedName>
</protein>